<organism evidence="2">
    <name type="scientific">marine sediment metagenome</name>
    <dbReference type="NCBI Taxonomy" id="412755"/>
    <lineage>
        <taxon>unclassified sequences</taxon>
        <taxon>metagenomes</taxon>
        <taxon>ecological metagenomes</taxon>
    </lineage>
</organism>
<dbReference type="PRINTS" id="PR00080">
    <property type="entry name" value="SDRFAMILY"/>
</dbReference>
<dbReference type="Gene3D" id="3.40.50.720">
    <property type="entry name" value="NAD(P)-binding Rossmann-like Domain"/>
    <property type="match status" value="1"/>
</dbReference>
<dbReference type="EMBL" id="BARS01016402">
    <property type="protein sequence ID" value="GAF86998.1"/>
    <property type="molecule type" value="Genomic_DNA"/>
</dbReference>
<name>X0T0N8_9ZZZZ</name>
<sequence length="163" mass="17515">MDLGLKGKVALVGGSSKGIGRAVAMGLAREGCNVSICARDNMALAETAQTIRRETDAAVFSLVCDMARYEDIKRVVQETVDALGRLDILVNNAGGPPTGTFEEMDETDWLHAISQNLMSAIRTTREALPYLRRSGGGRIINITSIAVKQPIDRLILSNTARLG</sequence>
<comment type="similarity">
    <text evidence="1">Belongs to the short-chain dehydrogenases/reductases (SDR) family.</text>
</comment>
<dbReference type="InterPro" id="IPR002347">
    <property type="entry name" value="SDR_fam"/>
</dbReference>
<comment type="caution">
    <text evidence="2">The sequence shown here is derived from an EMBL/GenBank/DDBJ whole genome shotgun (WGS) entry which is preliminary data.</text>
</comment>
<evidence type="ECO:0000256" key="1">
    <source>
        <dbReference type="ARBA" id="ARBA00006484"/>
    </source>
</evidence>
<evidence type="ECO:0000313" key="2">
    <source>
        <dbReference type="EMBL" id="GAF86998.1"/>
    </source>
</evidence>
<protein>
    <submittedName>
        <fullName evidence="2">Uncharacterized protein</fullName>
    </submittedName>
</protein>
<dbReference type="AlphaFoldDB" id="X0T0N8"/>
<dbReference type="PANTHER" id="PTHR42879:SF6">
    <property type="entry name" value="NADPH-DEPENDENT REDUCTASE BACG"/>
    <property type="match status" value="1"/>
</dbReference>
<accession>X0T0N8</accession>
<dbReference type="Pfam" id="PF00106">
    <property type="entry name" value="adh_short"/>
    <property type="match status" value="1"/>
</dbReference>
<proteinExistence type="inferred from homology"/>
<dbReference type="PRINTS" id="PR00081">
    <property type="entry name" value="GDHRDH"/>
</dbReference>
<reference evidence="2" key="1">
    <citation type="journal article" date="2014" name="Front. Microbiol.">
        <title>High frequency of phylogenetically diverse reductive dehalogenase-homologous genes in deep subseafloor sedimentary metagenomes.</title>
        <authorList>
            <person name="Kawai M."/>
            <person name="Futagami T."/>
            <person name="Toyoda A."/>
            <person name="Takaki Y."/>
            <person name="Nishi S."/>
            <person name="Hori S."/>
            <person name="Arai W."/>
            <person name="Tsubouchi T."/>
            <person name="Morono Y."/>
            <person name="Uchiyama I."/>
            <person name="Ito T."/>
            <person name="Fujiyama A."/>
            <person name="Inagaki F."/>
            <person name="Takami H."/>
        </authorList>
    </citation>
    <scope>NUCLEOTIDE SEQUENCE</scope>
    <source>
        <strain evidence="2">Expedition CK06-06</strain>
    </source>
</reference>
<dbReference type="PANTHER" id="PTHR42879">
    <property type="entry name" value="3-OXOACYL-(ACYL-CARRIER-PROTEIN) REDUCTASE"/>
    <property type="match status" value="1"/>
</dbReference>
<dbReference type="InterPro" id="IPR050259">
    <property type="entry name" value="SDR"/>
</dbReference>
<gene>
    <name evidence="2" type="ORF">S01H1_26999</name>
</gene>
<feature type="non-terminal residue" evidence="2">
    <location>
        <position position="163"/>
    </location>
</feature>
<dbReference type="SUPFAM" id="SSF51735">
    <property type="entry name" value="NAD(P)-binding Rossmann-fold domains"/>
    <property type="match status" value="1"/>
</dbReference>
<dbReference type="InterPro" id="IPR036291">
    <property type="entry name" value="NAD(P)-bd_dom_sf"/>
</dbReference>